<name>A0A2A5IR73_BACPU</name>
<dbReference type="InterPro" id="IPR051922">
    <property type="entry name" value="Bact_Sporulation_Assoc"/>
</dbReference>
<accession>A0A2A5IR73</accession>
<sequence>MKKISLTFTMFILLLLVFIPKDVSAASSTISVKLSNYVGNKTSFNISSSGLYKVSGTNVSSMARYDGKNRYEVANNIASAGWKNPSTIVIVNRDAFADAISATPLAYKLNAPILYTNAEKLTKTTEKQINKMNPDNILIIGGTTSVSSATEKTLKKYGKIKRISGKSRYAVSQNIAKEMGNYSQAIVATGSIFTDSASVTPYAARNGYPILLTKKDSLPTYKLPSKVIIVGGEKSVSKKVESQIKKTSTVKRIGGANRYEVSANIVNDLNMNANKLYLANGSIFTDAITFSLLAAKNNSPMVLVKENSLTSPVVSVVKKQGTYSFQLSGGTKSISASLQTKLSNEFYLKNNKDYQLNVSNGKISIKGIKTFGSSVRVVPEKYSTKNVIRVDGKAYLGNMNFAVESGYIRPTNENIPFEDYLKGVVPNEMPASWHVEALKAQAVAARTYSVNSMGKVVPDTTAFQVYGGYNWYTNSTKAVDATKGKVLKYNNKLISATYYSSNGGYTEASEEVWSSAFPYLIAKTDTKDPGNAWTIKLSKTQLSKSLSTAEPASWWSKTTETNASQLKGLKNWILKNKETSASDIKIATISSLSFSGKTKGQRAKTASMKISYHLKNKTGSYSMNKSATLSFKMTEFRSILGATNLKSTYASVKNNTNDFTISGKGYGHGVGMSQYGAKERAESGSSYSSILSFYYPGAKLTTN</sequence>
<dbReference type="Pfam" id="PF04122">
    <property type="entry name" value="CW_binding_2"/>
    <property type="match status" value="3"/>
</dbReference>
<dbReference type="InterPro" id="IPR013693">
    <property type="entry name" value="SpoIID/LytB_N"/>
</dbReference>
<organism evidence="2 3">
    <name type="scientific">Bacillus pumilus</name>
    <name type="common">Bacillus mesentericus</name>
    <dbReference type="NCBI Taxonomy" id="1408"/>
    <lineage>
        <taxon>Bacteria</taxon>
        <taxon>Bacillati</taxon>
        <taxon>Bacillota</taxon>
        <taxon>Bacilli</taxon>
        <taxon>Bacillales</taxon>
        <taxon>Bacillaceae</taxon>
        <taxon>Bacillus</taxon>
    </lineage>
</organism>
<evidence type="ECO:0000313" key="2">
    <source>
        <dbReference type="EMBL" id="PCK19606.1"/>
    </source>
</evidence>
<dbReference type="Proteomes" id="UP000228754">
    <property type="component" value="Unassembled WGS sequence"/>
</dbReference>
<reference evidence="2 3" key="1">
    <citation type="submission" date="2017-06" db="EMBL/GenBank/DDBJ databases">
        <title>Draft Genome Sequence of Bacillus sp Strain 36R Isolated from saline sediment at Atanasia, Sonora, Mexico.</title>
        <authorList>
            <person name="Sanchez Diaz R."/>
            <person name="Quiroz Macias M.E."/>
            <person name="Ibarra Gamez J.C."/>
            <person name="Enciso Ibarra J."/>
            <person name="Gomez Gil B."/>
            <person name="Galaviz Silva L."/>
        </authorList>
    </citation>
    <scope>NUCLEOTIDE SEQUENCE [LARGE SCALE GENOMIC DNA]</scope>
    <source>
        <strain evidence="2 3">36R_ATNSAL</strain>
    </source>
</reference>
<dbReference type="Pfam" id="PF08486">
    <property type="entry name" value="SpoIID"/>
    <property type="match status" value="1"/>
</dbReference>
<dbReference type="AlphaFoldDB" id="A0A2A5IR73"/>
<dbReference type="NCBIfam" id="TIGR02669">
    <property type="entry name" value="SpoIID_LytB"/>
    <property type="match status" value="1"/>
</dbReference>
<comment type="caution">
    <text evidence="2">The sequence shown here is derived from an EMBL/GenBank/DDBJ whole genome shotgun (WGS) entry which is preliminary data.</text>
</comment>
<dbReference type="GO" id="GO:0030435">
    <property type="term" value="P:sporulation resulting in formation of a cellular spore"/>
    <property type="evidence" value="ECO:0007669"/>
    <property type="project" value="InterPro"/>
</dbReference>
<dbReference type="GO" id="GO:0030288">
    <property type="term" value="C:outer membrane-bounded periplasmic space"/>
    <property type="evidence" value="ECO:0007669"/>
    <property type="project" value="TreeGrafter"/>
</dbReference>
<dbReference type="OrthoDB" id="9794671at2"/>
<dbReference type="PANTHER" id="PTHR30032:SF4">
    <property type="entry name" value="AMIDASE ENHANCER"/>
    <property type="match status" value="1"/>
</dbReference>
<dbReference type="PANTHER" id="PTHR30032">
    <property type="entry name" value="N-ACETYLMURAMOYL-L-ALANINE AMIDASE-RELATED"/>
    <property type="match status" value="1"/>
</dbReference>
<evidence type="ECO:0000313" key="3">
    <source>
        <dbReference type="Proteomes" id="UP000228754"/>
    </source>
</evidence>
<feature type="domain" description="Sporulation stage II protein D amidase enhancer LytB N-terminal" evidence="1">
    <location>
        <begin position="413"/>
        <end position="489"/>
    </location>
</feature>
<dbReference type="InterPro" id="IPR007253">
    <property type="entry name" value="Cell_wall-bd_2"/>
</dbReference>
<dbReference type="EMBL" id="NKHG01000112">
    <property type="protein sequence ID" value="PCK19606.1"/>
    <property type="molecule type" value="Genomic_DNA"/>
</dbReference>
<proteinExistence type="predicted"/>
<dbReference type="Gene3D" id="3.40.50.12090">
    <property type="match status" value="2"/>
</dbReference>
<dbReference type="InterPro" id="IPR013486">
    <property type="entry name" value="SpoIID/LytB"/>
</dbReference>
<evidence type="ECO:0000259" key="1">
    <source>
        <dbReference type="Pfam" id="PF08486"/>
    </source>
</evidence>
<protein>
    <submittedName>
        <fullName evidence="2">Amidase</fullName>
    </submittedName>
</protein>
<gene>
    <name evidence="2" type="ORF">CEY02_16455</name>
</gene>